<evidence type="ECO:0000256" key="1">
    <source>
        <dbReference type="SAM" id="MobiDB-lite"/>
    </source>
</evidence>
<dbReference type="Proteomes" id="UP001489004">
    <property type="component" value="Unassembled WGS sequence"/>
</dbReference>
<evidence type="ECO:0000313" key="3">
    <source>
        <dbReference type="Proteomes" id="UP001489004"/>
    </source>
</evidence>
<dbReference type="EMBL" id="JALJOR010000023">
    <property type="protein sequence ID" value="KAK9803152.1"/>
    <property type="molecule type" value="Genomic_DNA"/>
</dbReference>
<feature type="region of interest" description="Disordered" evidence="1">
    <location>
        <begin position="19"/>
        <end position="66"/>
    </location>
</feature>
<sequence length="66" mass="7501">MMMTRADKVPLAPQAELLRTIAVSNTDRTHGRDRERARHHGNVHPRDGPPDASGDEHARRVKARRE</sequence>
<dbReference type="AlphaFoldDB" id="A0AAW1P2E3"/>
<name>A0AAW1P2E3_9CHLO</name>
<feature type="compositionally biased region" description="Basic and acidic residues" evidence="1">
    <location>
        <begin position="27"/>
        <end position="36"/>
    </location>
</feature>
<accession>A0AAW1P2E3</accession>
<comment type="caution">
    <text evidence="2">The sequence shown here is derived from an EMBL/GenBank/DDBJ whole genome shotgun (WGS) entry which is preliminary data.</text>
</comment>
<gene>
    <name evidence="2" type="ORF">WJX72_004118</name>
</gene>
<proteinExistence type="predicted"/>
<feature type="compositionally biased region" description="Basic and acidic residues" evidence="1">
    <location>
        <begin position="44"/>
        <end position="58"/>
    </location>
</feature>
<keyword evidence="3" id="KW-1185">Reference proteome</keyword>
<reference evidence="2 3" key="1">
    <citation type="journal article" date="2024" name="Nat. Commun.">
        <title>Phylogenomics reveals the evolutionary origins of lichenization in chlorophyte algae.</title>
        <authorList>
            <person name="Puginier C."/>
            <person name="Libourel C."/>
            <person name="Otte J."/>
            <person name="Skaloud P."/>
            <person name="Haon M."/>
            <person name="Grisel S."/>
            <person name="Petersen M."/>
            <person name="Berrin J.G."/>
            <person name="Delaux P.M."/>
            <person name="Dal Grande F."/>
            <person name="Keller J."/>
        </authorList>
    </citation>
    <scope>NUCLEOTIDE SEQUENCE [LARGE SCALE GENOMIC DNA]</scope>
    <source>
        <strain evidence="2 3">SAG 2043</strain>
    </source>
</reference>
<organism evidence="2 3">
    <name type="scientific">[Myrmecia] bisecta</name>
    <dbReference type="NCBI Taxonomy" id="41462"/>
    <lineage>
        <taxon>Eukaryota</taxon>
        <taxon>Viridiplantae</taxon>
        <taxon>Chlorophyta</taxon>
        <taxon>core chlorophytes</taxon>
        <taxon>Trebouxiophyceae</taxon>
        <taxon>Trebouxiales</taxon>
        <taxon>Trebouxiaceae</taxon>
        <taxon>Myrmecia</taxon>
    </lineage>
</organism>
<protein>
    <submittedName>
        <fullName evidence="2">Uncharacterized protein</fullName>
    </submittedName>
</protein>
<evidence type="ECO:0000313" key="2">
    <source>
        <dbReference type="EMBL" id="KAK9803152.1"/>
    </source>
</evidence>